<feature type="compositionally biased region" description="Low complexity" evidence="7">
    <location>
        <begin position="714"/>
        <end position="732"/>
    </location>
</feature>
<evidence type="ECO:0000256" key="5">
    <source>
        <dbReference type="PROSITE-ProRule" id="PRU00103"/>
    </source>
</evidence>
<dbReference type="EMBL" id="CAJPWZ010002883">
    <property type="protein sequence ID" value="CAG2246833.1"/>
    <property type="molecule type" value="Genomic_DNA"/>
</dbReference>
<organism evidence="9 10">
    <name type="scientific">Mytilus edulis</name>
    <name type="common">Blue mussel</name>
    <dbReference type="NCBI Taxonomy" id="6550"/>
    <lineage>
        <taxon>Eukaryota</taxon>
        <taxon>Metazoa</taxon>
        <taxon>Spiralia</taxon>
        <taxon>Lophotrochozoa</taxon>
        <taxon>Mollusca</taxon>
        <taxon>Bivalvia</taxon>
        <taxon>Autobranchia</taxon>
        <taxon>Pteriomorphia</taxon>
        <taxon>Mytilida</taxon>
        <taxon>Mytiloidea</taxon>
        <taxon>Mytilidae</taxon>
        <taxon>Mytilinae</taxon>
        <taxon>Mytilus</taxon>
    </lineage>
</organism>
<feature type="region of interest" description="Disordered" evidence="7">
    <location>
        <begin position="1111"/>
        <end position="1150"/>
    </location>
</feature>
<dbReference type="GO" id="GO:0008017">
    <property type="term" value="F:microtubule binding"/>
    <property type="evidence" value="ECO:0007669"/>
    <property type="project" value="TreeGrafter"/>
</dbReference>
<keyword evidence="4" id="KW-0206">Cytoskeleton</keyword>
<dbReference type="GO" id="GO:0000776">
    <property type="term" value="C:kinetochore"/>
    <property type="evidence" value="ECO:0007669"/>
    <property type="project" value="TreeGrafter"/>
</dbReference>
<dbReference type="GO" id="GO:1902903">
    <property type="term" value="P:regulation of supramolecular fiber organization"/>
    <property type="evidence" value="ECO:0007669"/>
    <property type="project" value="UniProtKB-ARBA"/>
</dbReference>
<dbReference type="InterPro" id="IPR024395">
    <property type="entry name" value="CLASP_N_dom"/>
</dbReference>
<feature type="compositionally biased region" description="Basic residues" evidence="7">
    <location>
        <begin position="738"/>
        <end position="752"/>
    </location>
</feature>
<keyword evidence="6" id="KW-0175">Coiled coil</keyword>
<dbReference type="InterPro" id="IPR021133">
    <property type="entry name" value="HEAT_type_2"/>
</dbReference>
<keyword evidence="3" id="KW-0677">Repeat</keyword>
<name>A0A8S3UKD2_MYTED</name>
<dbReference type="GO" id="GO:0045180">
    <property type="term" value="C:basal cortex"/>
    <property type="evidence" value="ECO:0007669"/>
    <property type="project" value="TreeGrafter"/>
</dbReference>
<comment type="subcellular location">
    <subcellularLocation>
        <location evidence="1">Cytoplasm</location>
        <location evidence="1">Cytoskeleton</location>
    </subcellularLocation>
</comment>
<feature type="domain" description="TOG" evidence="8">
    <location>
        <begin position="307"/>
        <end position="540"/>
    </location>
</feature>
<dbReference type="GO" id="GO:0005876">
    <property type="term" value="C:spindle microtubule"/>
    <property type="evidence" value="ECO:0007669"/>
    <property type="project" value="TreeGrafter"/>
</dbReference>
<feature type="domain" description="TOG" evidence="8">
    <location>
        <begin position="1243"/>
        <end position="1473"/>
    </location>
</feature>
<evidence type="ECO:0000259" key="8">
    <source>
        <dbReference type="SMART" id="SM01349"/>
    </source>
</evidence>
<accession>A0A8S3UKD2</accession>
<evidence type="ECO:0000313" key="9">
    <source>
        <dbReference type="EMBL" id="CAG2246833.1"/>
    </source>
</evidence>
<evidence type="ECO:0000256" key="3">
    <source>
        <dbReference type="ARBA" id="ARBA00022737"/>
    </source>
</evidence>
<dbReference type="Proteomes" id="UP000683360">
    <property type="component" value="Unassembled WGS sequence"/>
</dbReference>
<feature type="compositionally biased region" description="Low complexity" evidence="7">
    <location>
        <begin position="682"/>
        <end position="707"/>
    </location>
</feature>
<feature type="compositionally biased region" description="Basic and acidic residues" evidence="7">
    <location>
        <begin position="590"/>
        <end position="599"/>
    </location>
</feature>
<feature type="compositionally biased region" description="Low complexity" evidence="7">
    <location>
        <begin position="266"/>
        <end position="281"/>
    </location>
</feature>
<proteinExistence type="predicted"/>
<dbReference type="GO" id="GO:0005815">
    <property type="term" value="C:microtubule organizing center"/>
    <property type="evidence" value="ECO:0007669"/>
    <property type="project" value="TreeGrafter"/>
</dbReference>
<dbReference type="GO" id="GO:0072686">
    <property type="term" value="C:mitotic spindle"/>
    <property type="evidence" value="ECO:0007669"/>
    <property type="project" value="TreeGrafter"/>
</dbReference>
<evidence type="ECO:0000313" key="10">
    <source>
        <dbReference type="Proteomes" id="UP000683360"/>
    </source>
</evidence>
<sequence length="1479" mass="165311">MATLDDFTLGITTSDTRKRVQTHSDLVSHLRDPYSSIHCIDIDELIGGLVAWVNCSNYKISINGLEVLCLMVDRMGEDFKPHISSVMVAVVDRLGDSKDQVRDQAQQLLLKLMMPGSSPQFVFERLMGAFNHKLWHVREGVLICLQNTLNRYGARCLSLNKIVPSICKLIEDQNSQVRDEAVNTLCEIYRHVGEKVRQDMAKKGIPAPKLTQIYQRFDEVKASGNMLATADFAPSRAGGDDDTDFARPTSTKVLTAKRVQPSSSTTSKRSGVPSKSSSVSSAASTGAVDEDFFTRSFEDVPKVQIFSARDMTDVLNKAKDILSDEKKDWEKRNEAIKTVRSVIVQGGQQQDEFFQLLRGMEPCFTICIRDLRSQIVREACITIAYMSQQLGSKFDHFAESQMSHLINLIPNSAKIMATSGIVCIRFILQYTHSHRLLPIITSVLTSKSATIRRQVCEFINQILHTWPTHVLEKQIANLQDALKRGINDADTDARAFSRKAFWGFADHFKDQADALLNALEPSKQKQVRGELSGSSSNNSLNSAEGLTSRPRSASTDRGFDSSTLGRIGKRKNKFSSASSDTGGADLDVEGDPHKQDLDKPLYDLYGRRIGRSNSAADITNPYATAPRNRRNQTSGRTTPVSFSGRMTPTSQISGRMTPTSSISGRMTPTSSVTGRTTPVHFSHNSGSSYNSTYNSLPRQKSSTSHSSTSRRPRTSGASQSQPNSRSNSPNSRLGYVSHTRKDRTPAKPRRSGVVRSQGASREGSPNRYGHSGRERRLSGSKIPSSGGKTKVQAHRVLRPGSDVEDALAEALIRGGRSRYDTYDSDDAASENSSVCSERSFASLGKTSENVELILVLHYFTGSQHKDMDSSSSSPPTLKSDEIKDTAEIISLLGSTSSADRKEGLIALQNLLRLNRYLTRVELRKVMEIFTRMFHDPASKVLSLFFDTLVDLVIVHNRDLHDHLYLVLTKLIVKTGADMLGSQQAKVQKCLDTIRDNFPYNMQFNVVTKFIIDQTQSHSLKVKSSLLNFLHSLVQVMDVSDLMNSADSRLAISRIINWTTEPKSVDVRKGAQMVLIALFNLNPPEFSMMLSYLPKAFQDGATKILHNHIRSASHESDVLSPRNVTSPPQNRSRPPSRTEHHDELETENMNPEDIYNSIKKTSADIQNLSINSKLDSYENVKKKIDFTSQDSGIQDLRNDSPDAVDGRKTHYNPSHYQDEGILNGLNRSRLADPDFDEGESFNEDFSENDIISEILKELSNHNERNEEREEAMKQLIKLTREGSFGLWDEHFKTILLILLETLGDNDVQIRALALKCLREILRHQPRRFCDYAELTTLRILEAHKDPDWRVQKAADECAETLANYIPPDQCIRILTPIVQSASHPINLGAIKMQTKAVERMPNDALEGKLTDIIPGLVKAYDDQVSTVRKSAVFCLVAIHTKVGDTIWNYLTKLNYSKVKLLNLYIKRNQQKETEKKVGGI</sequence>
<evidence type="ECO:0000256" key="6">
    <source>
        <dbReference type="SAM" id="Coils"/>
    </source>
</evidence>
<dbReference type="GO" id="GO:0090307">
    <property type="term" value="P:mitotic spindle assembly"/>
    <property type="evidence" value="ECO:0007669"/>
    <property type="project" value="TreeGrafter"/>
</dbReference>
<evidence type="ECO:0000256" key="2">
    <source>
        <dbReference type="ARBA" id="ARBA00022490"/>
    </source>
</evidence>
<dbReference type="Gene3D" id="1.25.10.10">
    <property type="entry name" value="Leucine-rich Repeat Variant"/>
    <property type="match status" value="4"/>
</dbReference>
<feature type="region of interest" description="Disordered" evidence="7">
    <location>
        <begin position="232"/>
        <end position="281"/>
    </location>
</feature>
<feature type="compositionally biased region" description="Polar residues" evidence="7">
    <location>
        <begin position="631"/>
        <end position="676"/>
    </location>
</feature>
<dbReference type="SMART" id="SM01349">
    <property type="entry name" value="TOG"/>
    <property type="match status" value="3"/>
</dbReference>
<dbReference type="GO" id="GO:0005881">
    <property type="term" value="C:cytoplasmic microtubule"/>
    <property type="evidence" value="ECO:0007669"/>
    <property type="project" value="TreeGrafter"/>
</dbReference>
<dbReference type="InterPro" id="IPR048491">
    <property type="entry name" value="XMAP215_CLASP_TOG"/>
</dbReference>
<evidence type="ECO:0000256" key="7">
    <source>
        <dbReference type="SAM" id="MobiDB-lite"/>
    </source>
</evidence>
<feature type="repeat" description="HEAT" evidence="5">
    <location>
        <begin position="162"/>
        <end position="200"/>
    </location>
</feature>
<feature type="compositionally biased region" description="Low complexity" evidence="7">
    <location>
        <begin position="1125"/>
        <end position="1134"/>
    </location>
</feature>
<evidence type="ECO:0000256" key="1">
    <source>
        <dbReference type="ARBA" id="ARBA00004245"/>
    </source>
</evidence>
<dbReference type="GO" id="GO:0031110">
    <property type="term" value="P:regulation of microtubule polymerization or depolymerization"/>
    <property type="evidence" value="ECO:0007669"/>
    <property type="project" value="UniProtKB-ARBA"/>
</dbReference>
<dbReference type="PROSITE" id="PS50077">
    <property type="entry name" value="HEAT_REPEAT"/>
    <property type="match status" value="1"/>
</dbReference>
<reference evidence="9" key="1">
    <citation type="submission" date="2021-03" db="EMBL/GenBank/DDBJ databases">
        <authorList>
            <person name="Bekaert M."/>
        </authorList>
    </citation>
    <scope>NUCLEOTIDE SEQUENCE</scope>
</reference>
<dbReference type="InterPro" id="IPR034085">
    <property type="entry name" value="TOG"/>
</dbReference>
<dbReference type="Pfam" id="PF21041">
    <property type="entry name" value="XMAP215_CLASP_TOG"/>
    <property type="match status" value="1"/>
</dbReference>
<feature type="compositionally biased region" description="Low complexity" evidence="7">
    <location>
        <begin position="529"/>
        <end position="546"/>
    </location>
</feature>
<feature type="coiled-coil region" evidence="6">
    <location>
        <begin position="1250"/>
        <end position="1280"/>
    </location>
</feature>
<dbReference type="InterPro" id="IPR016024">
    <property type="entry name" value="ARM-type_fold"/>
</dbReference>
<feature type="compositionally biased region" description="Polar residues" evidence="7">
    <location>
        <begin position="549"/>
        <end position="564"/>
    </location>
</feature>
<dbReference type="InterPro" id="IPR011989">
    <property type="entry name" value="ARM-like"/>
</dbReference>
<evidence type="ECO:0000256" key="4">
    <source>
        <dbReference type="ARBA" id="ARBA00023212"/>
    </source>
</evidence>
<feature type="region of interest" description="Disordered" evidence="7">
    <location>
        <begin position="616"/>
        <end position="792"/>
    </location>
</feature>
<dbReference type="PANTHER" id="PTHR21567">
    <property type="entry name" value="CLASP"/>
    <property type="match status" value="1"/>
</dbReference>
<dbReference type="GO" id="GO:0040001">
    <property type="term" value="P:establishment of mitotic spindle localization"/>
    <property type="evidence" value="ECO:0007669"/>
    <property type="project" value="TreeGrafter"/>
</dbReference>
<dbReference type="OrthoDB" id="46159at2759"/>
<dbReference type="Pfam" id="PF12348">
    <property type="entry name" value="CLASP_N"/>
    <property type="match status" value="1"/>
</dbReference>
<feature type="region of interest" description="Disordered" evidence="7">
    <location>
        <begin position="523"/>
        <end position="599"/>
    </location>
</feature>
<protein>
    <submittedName>
        <fullName evidence="9">CLASP1_2</fullName>
    </submittedName>
</protein>
<keyword evidence="2" id="KW-0963">Cytoplasm</keyword>
<feature type="domain" description="TOG" evidence="8">
    <location>
        <begin position="1"/>
        <end position="226"/>
    </location>
</feature>
<dbReference type="PANTHER" id="PTHR21567:SF9">
    <property type="entry name" value="CLIP-ASSOCIATING PROTEIN"/>
    <property type="match status" value="1"/>
</dbReference>
<comment type="caution">
    <text evidence="9">The sequence shown here is derived from an EMBL/GenBank/DDBJ whole genome shotgun (WGS) entry which is preliminary data.</text>
</comment>
<gene>
    <name evidence="9" type="ORF">MEDL_58752</name>
</gene>
<keyword evidence="10" id="KW-1185">Reference proteome</keyword>
<dbReference type="SUPFAM" id="SSF48371">
    <property type="entry name" value="ARM repeat"/>
    <property type="match status" value="2"/>
</dbReference>